<evidence type="ECO:0000256" key="3">
    <source>
        <dbReference type="ARBA" id="ARBA00022840"/>
    </source>
</evidence>
<proteinExistence type="predicted"/>
<dbReference type="SMART" id="SM00382">
    <property type="entry name" value="AAA"/>
    <property type="match status" value="1"/>
</dbReference>
<evidence type="ECO:0000259" key="4">
    <source>
        <dbReference type="PROSITE" id="PS50893"/>
    </source>
</evidence>
<dbReference type="Pfam" id="PF00005">
    <property type="entry name" value="ABC_tran"/>
    <property type="match status" value="1"/>
</dbReference>
<gene>
    <name evidence="5" type="ORF">OS889_11540</name>
</gene>
<evidence type="ECO:0000313" key="5">
    <source>
        <dbReference type="EMBL" id="MFA1611634.1"/>
    </source>
</evidence>
<evidence type="ECO:0000313" key="6">
    <source>
        <dbReference type="Proteomes" id="UP001570511"/>
    </source>
</evidence>
<dbReference type="RefSeq" id="WP_372389972.1">
    <property type="nucleotide sequence ID" value="NZ_JBGNYA010000001.1"/>
</dbReference>
<dbReference type="InterPro" id="IPR003439">
    <property type="entry name" value="ABC_transporter-like_ATP-bd"/>
</dbReference>
<dbReference type="InterPro" id="IPR051120">
    <property type="entry name" value="ABC_AA/LPS_Transport"/>
</dbReference>
<keyword evidence="6" id="KW-1185">Reference proteome</keyword>
<dbReference type="EMBL" id="JBGNYA010000001">
    <property type="protein sequence ID" value="MFA1611634.1"/>
    <property type="molecule type" value="Genomic_DNA"/>
</dbReference>
<sequence length="248" mass="27307">MSVERGEPVLSIEGLTKKFDSVVAVEDVSFELRAGEIHGLIGPNGAGKTTTVNLVTGELEPTSGSVRFKDDDLVGRPPSDIARLGIGRSFQVVQYFPEMTVRKHLHLAIRDPSKTVRSVVDADPEDTARIEEIAERVHLSERLDTVAKNLSHGEKRFLDIGVVLGMDSEVILFDEPAAGLNTSETEELEEIIEDLRGDYTILIIEHDIDLVRRITDRITVLHNGSVLATGTPEEIVSNEDVKEVYLGE</sequence>
<dbReference type="GO" id="GO:0005524">
    <property type="term" value="F:ATP binding"/>
    <property type="evidence" value="ECO:0007669"/>
    <property type="project" value="UniProtKB-KW"/>
</dbReference>
<dbReference type="InterPro" id="IPR027417">
    <property type="entry name" value="P-loop_NTPase"/>
</dbReference>
<comment type="caution">
    <text evidence="5">The sequence shown here is derived from an EMBL/GenBank/DDBJ whole genome shotgun (WGS) entry which is preliminary data.</text>
</comment>
<dbReference type="PROSITE" id="PS50893">
    <property type="entry name" value="ABC_TRANSPORTER_2"/>
    <property type="match status" value="1"/>
</dbReference>
<accession>A0ABD5MDD0</accession>
<dbReference type="PANTHER" id="PTHR45772">
    <property type="entry name" value="CONSERVED COMPONENT OF ABC TRANSPORTER FOR NATURAL AMINO ACIDS-RELATED"/>
    <property type="match status" value="1"/>
</dbReference>
<evidence type="ECO:0000256" key="1">
    <source>
        <dbReference type="ARBA" id="ARBA00022448"/>
    </source>
</evidence>
<evidence type="ECO:0000256" key="2">
    <source>
        <dbReference type="ARBA" id="ARBA00022741"/>
    </source>
</evidence>
<protein>
    <submittedName>
        <fullName evidence="5">ABC transporter ATP-binding protein</fullName>
    </submittedName>
</protein>
<dbReference type="CDD" id="cd03219">
    <property type="entry name" value="ABC_Mj1267_LivG_branched"/>
    <property type="match status" value="1"/>
</dbReference>
<feature type="domain" description="ABC transporter" evidence="4">
    <location>
        <begin position="10"/>
        <end position="248"/>
    </location>
</feature>
<name>A0ABD5MDD0_9EURY</name>
<dbReference type="AlphaFoldDB" id="A0ABD5MDD0"/>
<dbReference type="Pfam" id="PF12399">
    <property type="entry name" value="BCA_ABC_TP_C"/>
    <property type="match status" value="1"/>
</dbReference>
<dbReference type="SUPFAM" id="SSF52540">
    <property type="entry name" value="P-loop containing nucleoside triphosphate hydrolases"/>
    <property type="match status" value="1"/>
</dbReference>
<keyword evidence="1" id="KW-0813">Transport</keyword>
<dbReference type="Gene3D" id="3.40.50.300">
    <property type="entry name" value="P-loop containing nucleotide triphosphate hydrolases"/>
    <property type="match status" value="1"/>
</dbReference>
<keyword evidence="2" id="KW-0547">Nucleotide-binding</keyword>
<dbReference type="InterPro" id="IPR003593">
    <property type="entry name" value="AAA+_ATPase"/>
</dbReference>
<reference evidence="5 6" key="1">
    <citation type="submission" date="2024-08" db="EMBL/GenBank/DDBJ databases">
        <title>Halobellus sp. MBLA0158 whole genome sequence.</title>
        <authorList>
            <person name="Hwang C.Y."/>
            <person name="Cho E.-S."/>
            <person name="Seo M.-J."/>
        </authorList>
    </citation>
    <scope>NUCLEOTIDE SEQUENCE [LARGE SCALE GENOMIC DNA]</scope>
    <source>
        <strain evidence="5 6">MBLA0158</strain>
    </source>
</reference>
<keyword evidence="3 5" id="KW-0067">ATP-binding</keyword>
<organism evidence="5 6">
    <name type="scientific">Halobellus rubicundus</name>
    <dbReference type="NCBI Taxonomy" id="2996466"/>
    <lineage>
        <taxon>Archaea</taxon>
        <taxon>Methanobacteriati</taxon>
        <taxon>Methanobacteriota</taxon>
        <taxon>Stenosarchaea group</taxon>
        <taxon>Halobacteria</taxon>
        <taxon>Halobacteriales</taxon>
        <taxon>Haloferacaceae</taxon>
        <taxon>Halobellus</taxon>
    </lineage>
</organism>
<dbReference type="PANTHER" id="PTHR45772:SF3">
    <property type="entry name" value="ABC TRANSPORTER ATP-BINDING PROTEIN"/>
    <property type="match status" value="1"/>
</dbReference>
<dbReference type="InterPro" id="IPR032823">
    <property type="entry name" value="BCA_ABC_TP_C"/>
</dbReference>
<dbReference type="Proteomes" id="UP001570511">
    <property type="component" value="Unassembled WGS sequence"/>
</dbReference>